<dbReference type="CDD" id="cd00761">
    <property type="entry name" value="Glyco_tranf_GTA_type"/>
    <property type="match status" value="1"/>
</dbReference>
<evidence type="ECO:0000313" key="3">
    <source>
        <dbReference type="Proteomes" id="UP001501009"/>
    </source>
</evidence>
<dbReference type="InterPro" id="IPR029044">
    <property type="entry name" value="Nucleotide-diphossugar_trans"/>
</dbReference>
<proteinExistence type="predicted"/>
<feature type="domain" description="Glycosyltransferase 2-like" evidence="1">
    <location>
        <begin position="7"/>
        <end position="168"/>
    </location>
</feature>
<dbReference type="Proteomes" id="UP001501009">
    <property type="component" value="Unassembled WGS sequence"/>
</dbReference>
<evidence type="ECO:0000313" key="2">
    <source>
        <dbReference type="EMBL" id="GAA3797807.1"/>
    </source>
</evidence>
<dbReference type="RefSeq" id="WP_275780148.1">
    <property type="nucleotide sequence ID" value="NZ_BAABDE010000016.1"/>
</dbReference>
<gene>
    <name evidence="2" type="ORF">GCM10022403_034570</name>
</gene>
<dbReference type="EMBL" id="BAABDE010000016">
    <property type="protein sequence ID" value="GAA3797807.1"/>
    <property type="molecule type" value="Genomic_DNA"/>
</dbReference>
<dbReference type="PANTHER" id="PTHR22916:SF3">
    <property type="entry name" value="UDP-GLCNAC:BETAGAL BETA-1,3-N-ACETYLGLUCOSAMINYLTRANSFERASE-LIKE PROTEIN 1"/>
    <property type="match status" value="1"/>
</dbReference>
<organism evidence="2 3">
    <name type="scientific">Streptomyces coacervatus</name>
    <dbReference type="NCBI Taxonomy" id="647381"/>
    <lineage>
        <taxon>Bacteria</taxon>
        <taxon>Bacillati</taxon>
        <taxon>Actinomycetota</taxon>
        <taxon>Actinomycetes</taxon>
        <taxon>Kitasatosporales</taxon>
        <taxon>Streptomycetaceae</taxon>
        <taxon>Streptomyces</taxon>
    </lineage>
</organism>
<protein>
    <submittedName>
        <fullName evidence="2">Glycosyltransferase</fullName>
    </submittedName>
</protein>
<dbReference type="PANTHER" id="PTHR22916">
    <property type="entry name" value="GLYCOSYLTRANSFERASE"/>
    <property type="match status" value="1"/>
</dbReference>
<comment type="caution">
    <text evidence="2">The sequence shown here is derived from an EMBL/GenBank/DDBJ whole genome shotgun (WGS) entry which is preliminary data.</text>
</comment>
<keyword evidence="3" id="KW-1185">Reference proteome</keyword>
<sequence>MTKATLSVVVPVYNVVDYLRECLDSLRMQSLEGIEIVLVDDGSTDGSRELAQELISEDSRFRLIEASHGGLGRARNIGAAECQKTKYLAFADSDDWVVPGAYLKMVSLLESSGSDFVTGNVQRLIGTELSQAWQYEQVTETRTGVHITRDLSLLTDRVAWNKVFRRSFWDEHTLSFPESMLYEDSPVMIPAHFLATSVDVLHEHVYVWRARSGSISQRRTEIPGVVDRIAGCRSISDFLSSAQRGRWAEFKAIYDRSVLMDDLADFLEILPVADAAFHATFIEEMKQFIDSFHPETLTSLPEDLRLKWNLVQQGHLQELLKILPKTSVATFL</sequence>
<evidence type="ECO:0000259" key="1">
    <source>
        <dbReference type="Pfam" id="PF00535"/>
    </source>
</evidence>
<accession>A0ABP7HKI3</accession>
<dbReference type="SUPFAM" id="SSF53448">
    <property type="entry name" value="Nucleotide-diphospho-sugar transferases"/>
    <property type="match status" value="1"/>
</dbReference>
<reference evidence="3" key="1">
    <citation type="journal article" date="2019" name="Int. J. Syst. Evol. Microbiol.">
        <title>The Global Catalogue of Microorganisms (GCM) 10K type strain sequencing project: providing services to taxonomists for standard genome sequencing and annotation.</title>
        <authorList>
            <consortium name="The Broad Institute Genomics Platform"/>
            <consortium name="The Broad Institute Genome Sequencing Center for Infectious Disease"/>
            <person name="Wu L."/>
            <person name="Ma J."/>
        </authorList>
    </citation>
    <scope>NUCLEOTIDE SEQUENCE [LARGE SCALE GENOMIC DNA]</scope>
    <source>
        <strain evidence="3">JCM 17138</strain>
    </source>
</reference>
<dbReference type="Gene3D" id="3.90.550.10">
    <property type="entry name" value="Spore Coat Polysaccharide Biosynthesis Protein SpsA, Chain A"/>
    <property type="match status" value="1"/>
</dbReference>
<dbReference type="Pfam" id="PF00535">
    <property type="entry name" value="Glycos_transf_2"/>
    <property type="match status" value="1"/>
</dbReference>
<name>A0ABP7HKI3_9ACTN</name>
<dbReference type="InterPro" id="IPR001173">
    <property type="entry name" value="Glyco_trans_2-like"/>
</dbReference>